<name>A0A0E9TD23_ANGAN</name>
<sequence>MKTGVSSQTCCFIHSTQTSGIMLLSRTLNSLC</sequence>
<dbReference type="AlphaFoldDB" id="A0A0E9TD23"/>
<organism evidence="1">
    <name type="scientific">Anguilla anguilla</name>
    <name type="common">European freshwater eel</name>
    <name type="synonym">Muraena anguilla</name>
    <dbReference type="NCBI Taxonomy" id="7936"/>
    <lineage>
        <taxon>Eukaryota</taxon>
        <taxon>Metazoa</taxon>
        <taxon>Chordata</taxon>
        <taxon>Craniata</taxon>
        <taxon>Vertebrata</taxon>
        <taxon>Euteleostomi</taxon>
        <taxon>Actinopterygii</taxon>
        <taxon>Neopterygii</taxon>
        <taxon>Teleostei</taxon>
        <taxon>Anguilliformes</taxon>
        <taxon>Anguillidae</taxon>
        <taxon>Anguilla</taxon>
    </lineage>
</organism>
<reference evidence="1" key="1">
    <citation type="submission" date="2014-11" db="EMBL/GenBank/DDBJ databases">
        <authorList>
            <person name="Amaro Gonzalez C."/>
        </authorList>
    </citation>
    <scope>NUCLEOTIDE SEQUENCE</scope>
</reference>
<protein>
    <submittedName>
        <fullName evidence="1">Uncharacterized protein</fullName>
    </submittedName>
</protein>
<evidence type="ECO:0000313" key="1">
    <source>
        <dbReference type="EMBL" id="JAH51604.1"/>
    </source>
</evidence>
<dbReference type="EMBL" id="GBXM01056973">
    <property type="protein sequence ID" value="JAH51604.1"/>
    <property type="molecule type" value="Transcribed_RNA"/>
</dbReference>
<reference evidence="1" key="2">
    <citation type="journal article" date="2015" name="Fish Shellfish Immunol.">
        <title>Early steps in the European eel (Anguilla anguilla)-Vibrio vulnificus interaction in the gills: Role of the RtxA13 toxin.</title>
        <authorList>
            <person name="Callol A."/>
            <person name="Pajuelo D."/>
            <person name="Ebbesson L."/>
            <person name="Teles M."/>
            <person name="MacKenzie S."/>
            <person name="Amaro C."/>
        </authorList>
    </citation>
    <scope>NUCLEOTIDE SEQUENCE</scope>
</reference>
<accession>A0A0E9TD23</accession>
<proteinExistence type="predicted"/>